<dbReference type="InterPro" id="IPR035946">
    <property type="entry name" value="YML108W-like_sf"/>
</dbReference>
<evidence type="ECO:0000313" key="1">
    <source>
        <dbReference type="EMBL" id="AET38417.1"/>
    </source>
</evidence>
<dbReference type="EMBL" id="CP002498">
    <property type="protein sequence ID" value="AET38417.1"/>
    <property type="molecule type" value="Genomic_DNA"/>
</dbReference>
<accession>G8JPF0</accession>
<dbReference type="FunCoup" id="G8JPF0">
    <property type="interactions" value="39"/>
</dbReference>
<proteinExistence type="predicted"/>
<dbReference type="InParanoid" id="G8JPF0"/>
<protein>
    <submittedName>
        <fullName evidence="1">Uncharacterized protein</fullName>
    </submittedName>
</protein>
<dbReference type="InterPro" id="IPR015080">
    <property type="entry name" value="DUF1892"/>
</dbReference>
<dbReference type="HOGENOM" id="CLU_2145549_0_0_1"/>
<dbReference type="GeneID" id="11468448"/>
<dbReference type="Pfam" id="PF08987">
    <property type="entry name" value="DUF1892"/>
    <property type="match status" value="1"/>
</dbReference>
<sequence>MRAMSADNFYRMMILLEEAIPESKDENIKANATHDFVDEVVLPMQVDELDVLNKWFDKFDEEICLPNEGYIKYEISSDGLIVLMVSQERSSIVNQVKNFVAKNPLDNVLEEPLTD</sequence>
<dbReference type="OrthoDB" id="4035606at2759"/>
<gene>
    <name evidence="1" type="ordered locus">Ecym_2711</name>
</gene>
<dbReference type="RefSeq" id="XP_003645234.1">
    <property type="nucleotide sequence ID" value="XM_003645186.1"/>
</dbReference>
<dbReference type="KEGG" id="erc:Ecym_2711"/>
<dbReference type="AlphaFoldDB" id="G8JPF0"/>
<dbReference type="Proteomes" id="UP000006790">
    <property type="component" value="Chromosome 2"/>
</dbReference>
<evidence type="ECO:0000313" key="2">
    <source>
        <dbReference type="Proteomes" id="UP000006790"/>
    </source>
</evidence>
<dbReference type="SUPFAM" id="SSF89975">
    <property type="entry name" value="Hypothetical protein Yml108w"/>
    <property type="match status" value="1"/>
</dbReference>
<dbReference type="Gene3D" id="3.10.20.250">
    <property type="entry name" value="YML108W-like"/>
    <property type="match status" value="1"/>
</dbReference>
<dbReference type="eggNOG" id="ENOG502S3ZA">
    <property type="taxonomic scope" value="Eukaryota"/>
</dbReference>
<name>G8JPF0_ERECY</name>
<dbReference type="OMA" id="HIKYEIT"/>
<keyword evidence="2" id="KW-1185">Reference proteome</keyword>
<reference evidence="2" key="1">
    <citation type="journal article" date="2012" name="G3 (Bethesda)">
        <title>Pichia sorbitophila, an interspecies yeast hybrid reveals early steps of genome resolution following polyploidization.</title>
        <authorList>
            <person name="Leh Louis V."/>
            <person name="Despons L."/>
            <person name="Friedrich A."/>
            <person name="Martin T."/>
            <person name="Durrens P."/>
            <person name="Casaregola S."/>
            <person name="Neuveglise C."/>
            <person name="Fairhead C."/>
            <person name="Marck C."/>
            <person name="Cruz J.A."/>
            <person name="Straub M.L."/>
            <person name="Kugler V."/>
            <person name="Sacerdot C."/>
            <person name="Uzunov Z."/>
            <person name="Thierry A."/>
            <person name="Weiss S."/>
            <person name="Bleykasten C."/>
            <person name="De Montigny J."/>
            <person name="Jacques N."/>
            <person name="Jung P."/>
            <person name="Lemaire M."/>
            <person name="Mallet S."/>
            <person name="Morel G."/>
            <person name="Richard G.F."/>
            <person name="Sarkar A."/>
            <person name="Savel G."/>
            <person name="Schacherer J."/>
            <person name="Seret M.L."/>
            <person name="Talla E."/>
            <person name="Samson G."/>
            <person name="Jubin C."/>
            <person name="Poulain J."/>
            <person name="Vacherie B."/>
            <person name="Barbe V."/>
            <person name="Pelletier E."/>
            <person name="Sherman D.J."/>
            <person name="Westhof E."/>
            <person name="Weissenbach J."/>
            <person name="Baret P.V."/>
            <person name="Wincker P."/>
            <person name="Gaillardin C."/>
            <person name="Dujon B."/>
            <person name="Souciet J.L."/>
        </authorList>
    </citation>
    <scope>NUCLEOTIDE SEQUENCE [LARGE SCALE GENOMIC DNA]</scope>
    <source>
        <strain evidence="2">CBS 270.75 / DBVPG 7215 / KCTC 17166 / NRRL Y-17582</strain>
    </source>
</reference>
<organism evidence="1 2">
    <name type="scientific">Eremothecium cymbalariae (strain CBS 270.75 / DBVPG 7215 / KCTC 17166 / NRRL Y-17582)</name>
    <name type="common">Yeast</name>
    <dbReference type="NCBI Taxonomy" id="931890"/>
    <lineage>
        <taxon>Eukaryota</taxon>
        <taxon>Fungi</taxon>
        <taxon>Dikarya</taxon>
        <taxon>Ascomycota</taxon>
        <taxon>Saccharomycotina</taxon>
        <taxon>Saccharomycetes</taxon>
        <taxon>Saccharomycetales</taxon>
        <taxon>Saccharomycetaceae</taxon>
        <taxon>Eremothecium</taxon>
    </lineage>
</organism>